<dbReference type="Pfam" id="PF12840">
    <property type="entry name" value="HTH_20"/>
    <property type="match status" value="1"/>
</dbReference>
<dbReference type="PRINTS" id="PR00778">
    <property type="entry name" value="HTHARSR"/>
</dbReference>
<gene>
    <name evidence="2" type="ORF">GCM10009768_21550</name>
</gene>
<dbReference type="EMBL" id="BAAAOB010000002">
    <property type="protein sequence ID" value="GAA1792237.1"/>
    <property type="molecule type" value="Genomic_DNA"/>
</dbReference>
<proteinExistence type="predicted"/>
<dbReference type="SUPFAM" id="SSF46785">
    <property type="entry name" value="Winged helix' DNA-binding domain"/>
    <property type="match status" value="1"/>
</dbReference>
<dbReference type="PANTHER" id="PTHR39168:SF1">
    <property type="entry name" value="TRANSCRIPTIONAL REGULATORY PROTEIN"/>
    <property type="match status" value="1"/>
</dbReference>
<dbReference type="NCBIfam" id="NF033788">
    <property type="entry name" value="HTH_metalloreg"/>
    <property type="match status" value="1"/>
</dbReference>
<dbReference type="SMART" id="SM00418">
    <property type="entry name" value="HTH_ARSR"/>
    <property type="match status" value="1"/>
</dbReference>
<dbReference type="InterPro" id="IPR036388">
    <property type="entry name" value="WH-like_DNA-bd_sf"/>
</dbReference>
<evidence type="ECO:0000313" key="2">
    <source>
        <dbReference type="EMBL" id="GAA1792237.1"/>
    </source>
</evidence>
<dbReference type="InterPro" id="IPR036390">
    <property type="entry name" value="WH_DNA-bd_sf"/>
</dbReference>
<comment type="caution">
    <text evidence="2">The sequence shown here is derived from an EMBL/GenBank/DDBJ whole genome shotgun (WGS) entry which is preliminary data.</text>
</comment>
<keyword evidence="3" id="KW-1185">Reference proteome</keyword>
<evidence type="ECO:0000313" key="3">
    <source>
        <dbReference type="Proteomes" id="UP001500851"/>
    </source>
</evidence>
<dbReference type="PANTHER" id="PTHR39168">
    <property type="entry name" value="TRANSCRIPTIONAL REGULATOR-RELATED"/>
    <property type="match status" value="1"/>
</dbReference>
<evidence type="ECO:0000259" key="1">
    <source>
        <dbReference type="PROSITE" id="PS50987"/>
    </source>
</evidence>
<dbReference type="InterPro" id="IPR052543">
    <property type="entry name" value="HTH_Metal-responsive_Reg"/>
</dbReference>
<accession>A0ABN2LKT7</accession>
<dbReference type="Gene3D" id="1.10.10.10">
    <property type="entry name" value="Winged helix-like DNA-binding domain superfamily/Winged helix DNA-binding domain"/>
    <property type="match status" value="1"/>
</dbReference>
<dbReference type="InterPro" id="IPR011991">
    <property type="entry name" value="ArsR-like_HTH"/>
</dbReference>
<dbReference type="Proteomes" id="UP001500851">
    <property type="component" value="Unassembled WGS sequence"/>
</dbReference>
<dbReference type="PROSITE" id="PS50987">
    <property type="entry name" value="HTH_ARSR_2"/>
    <property type="match status" value="1"/>
</dbReference>
<dbReference type="RefSeq" id="WP_344032139.1">
    <property type="nucleotide sequence ID" value="NZ_BAAAOB010000002.1"/>
</dbReference>
<sequence>MDARENGAALARAASVLSDTSRATMLLILLDGRAWTATELAAHAGIARSTASEHLHVLVDSGLVVERRAGRHRYLSLADSRAATLVESLSLSTAPSPPKPSLRGIAADRALREARSCYDHLAGAAGVALLRTMEERELIGPGTGLTPAGERWCVELGIELESAERSRRPLVRRCLDWTERRDHLAGSLGAAVFERFLVLGWLARGSVPRAVRVTEQGRAELARRLGLFD</sequence>
<dbReference type="CDD" id="cd00090">
    <property type="entry name" value="HTH_ARSR"/>
    <property type="match status" value="1"/>
</dbReference>
<dbReference type="InterPro" id="IPR001845">
    <property type="entry name" value="HTH_ArsR_DNA-bd_dom"/>
</dbReference>
<protein>
    <submittedName>
        <fullName evidence="2">Winged helix-turn-helix domain-containing protein</fullName>
    </submittedName>
</protein>
<name>A0ABN2LKT7_9MICO</name>
<organism evidence="2 3">
    <name type="scientific">Leucobacter iarius</name>
    <dbReference type="NCBI Taxonomy" id="333963"/>
    <lineage>
        <taxon>Bacteria</taxon>
        <taxon>Bacillati</taxon>
        <taxon>Actinomycetota</taxon>
        <taxon>Actinomycetes</taxon>
        <taxon>Micrococcales</taxon>
        <taxon>Microbacteriaceae</taxon>
        <taxon>Leucobacter</taxon>
    </lineage>
</organism>
<feature type="domain" description="HTH arsR-type" evidence="1">
    <location>
        <begin position="2"/>
        <end position="97"/>
    </location>
</feature>
<reference evidence="2 3" key="1">
    <citation type="journal article" date="2019" name="Int. J. Syst. Evol. Microbiol.">
        <title>The Global Catalogue of Microorganisms (GCM) 10K type strain sequencing project: providing services to taxonomists for standard genome sequencing and annotation.</title>
        <authorList>
            <consortium name="The Broad Institute Genomics Platform"/>
            <consortium name="The Broad Institute Genome Sequencing Center for Infectious Disease"/>
            <person name="Wu L."/>
            <person name="Ma J."/>
        </authorList>
    </citation>
    <scope>NUCLEOTIDE SEQUENCE [LARGE SCALE GENOMIC DNA]</scope>
    <source>
        <strain evidence="2 3">JCM 14736</strain>
    </source>
</reference>